<feature type="transmembrane region" description="Helical" evidence="6">
    <location>
        <begin position="12"/>
        <end position="35"/>
    </location>
</feature>
<dbReference type="EMBL" id="CP151632">
    <property type="protein sequence ID" value="WZO35974.1"/>
    <property type="molecule type" value="Genomic_DNA"/>
</dbReference>
<feature type="transmembrane region" description="Helical" evidence="6">
    <location>
        <begin position="81"/>
        <end position="103"/>
    </location>
</feature>
<evidence type="ECO:0000256" key="2">
    <source>
        <dbReference type="ARBA" id="ARBA00022475"/>
    </source>
</evidence>
<feature type="transmembrane region" description="Helical" evidence="6">
    <location>
        <begin position="320"/>
        <end position="342"/>
    </location>
</feature>
<reference evidence="7" key="1">
    <citation type="submission" date="2024-04" db="EMBL/GenBank/DDBJ databases">
        <authorList>
            <person name="Roder T."/>
            <person name="Oberhansli S."/>
            <person name="Kreuzer M."/>
        </authorList>
    </citation>
    <scope>NUCLEOTIDE SEQUENCE</scope>
    <source>
        <strain evidence="7">LWS13-1.2</strain>
    </source>
</reference>
<evidence type="ECO:0008006" key="8">
    <source>
        <dbReference type="Google" id="ProtNLM"/>
    </source>
</evidence>
<proteinExistence type="predicted"/>
<feature type="transmembrane region" description="Helical" evidence="6">
    <location>
        <begin position="354"/>
        <end position="375"/>
    </location>
</feature>
<feature type="transmembrane region" description="Helical" evidence="6">
    <location>
        <begin position="115"/>
        <end position="137"/>
    </location>
</feature>
<evidence type="ECO:0000256" key="4">
    <source>
        <dbReference type="ARBA" id="ARBA00022989"/>
    </source>
</evidence>
<evidence type="ECO:0000256" key="6">
    <source>
        <dbReference type="SAM" id="Phobius"/>
    </source>
</evidence>
<dbReference type="GO" id="GO:0005886">
    <property type="term" value="C:plasma membrane"/>
    <property type="evidence" value="ECO:0007669"/>
    <property type="project" value="UniProtKB-SubCell"/>
</dbReference>
<feature type="transmembrane region" description="Helical" evidence="6">
    <location>
        <begin position="144"/>
        <end position="166"/>
    </location>
</feature>
<dbReference type="InterPro" id="IPR050833">
    <property type="entry name" value="Poly_Biosynth_Transport"/>
</dbReference>
<sequence length="415" mass="42980">MKAEGAATGVRAILIATVVAGILGYGIQLVAPALLPDGAAYVTFSMYWSTLYLCVAALSGVQQEVTRASRRAAESSPNATLRSFTLIVIGVVLLAAGAVALLAGPTVFRGPTGMLAVALGTGMVGYVLIAVLSGVLYGLHLWTAVAATTIVDVAIRTVLLLAAFLSGWSPEWIALAVSLPFGLAFLLVWLRVRRHVVGAFRLDVRLGRLLANAAGTVTAASAMGVMMNGMPLLLGLTADDTSDIVLAGLILTITLTRAPLVVPLLALQSYLVAIFRDAGRGVVRRIMTALALSAAAVALLAAAAWAIGPWVIDLLSRGQYAVAPAMMAAITVSAGLVGMMCVTGPALLGRSRHVPYTAGWVTAAVLTVVSMTLPLPFTSRLMVALLLPPAIGLAVHIIAVWRHPEVDARTTDPVT</sequence>
<feature type="transmembrane region" description="Helical" evidence="6">
    <location>
        <begin position="381"/>
        <end position="401"/>
    </location>
</feature>
<keyword evidence="3 6" id="KW-0812">Transmembrane</keyword>
<dbReference type="RefSeq" id="WP_349426780.1">
    <property type="nucleotide sequence ID" value="NZ_CP151632.1"/>
</dbReference>
<organism evidence="7">
    <name type="scientific">Microbacterium sp. LWS13-1.2</name>
    <dbReference type="NCBI Taxonomy" id="3135264"/>
    <lineage>
        <taxon>Bacteria</taxon>
        <taxon>Bacillati</taxon>
        <taxon>Actinomycetota</taxon>
        <taxon>Actinomycetes</taxon>
        <taxon>Micrococcales</taxon>
        <taxon>Microbacteriaceae</taxon>
        <taxon>Microbacterium</taxon>
    </lineage>
</organism>
<dbReference type="AlphaFoldDB" id="A0AAU6SGT8"/>
<dbReference type="PANTHER" id="PTHR30250:SF11">
    <property type="entry name" value="O-ANTIGEN TRANSPORTER-RELATED"/>
    <property type="match status" value="1"/>
</dbReference>
<feature type="transmembrane region" description="Helical" evidence="6">
    <location>
        <begin position="41"/>
        <end position="61"/>
    </location>
</feature>
<evidence type="ECO:0000313" key="7">
    <source>
        <dbReference type="EMBL" id="WZO35974.1"/>
    </source>
</evidence>
<evidence type="ECO:0000256" key="1">
    <source>
        <dbReference type="ARBA" id="ARBA00004651"/>
    </source>
</evidence>
<dbReference type="PANTHER" id="PTHR30250">
    <property type="entry name" value="PST FAMILY PREDICTED COLANIC ACID TRANSPORTER"/>
    <property type="match status" value="1"/>
</dbReference>
<feature type="transmembrane region" description="Helical" evidence="6">
    <location>
        <begin position="172"/>
        <end position="190"/>
    </location>
</feature>
<evidence type="ECO:0000256" key="3">
    <source>
        <dbReference type="ARBA" id="ARBA00022692"/>
    </source>
</evidence>
<keyword evidence="4 6" id="KW-1133">Transmembrane helix</keyword>
<gene>
    <name evidence="7" type="ORF">MRBLWS13_003690</name>
</gene>
<accession>A0AAU6SGT8</accession>
<comment type="subcellular location">
    <subcellularLocation>
        <location evidence="1">Cell membrane</location>
        <topology evidence="1">Multi-pass membrane protein</topology>
    </subcellularLocation>
</comment>
<name>A0AAU6SGT8_9MICO</name>
<feature type="transmembrane region" description="Helical" evidence="6">
    <location>
        <begin position="288"/>
        <end position="308"/>
    </location>
</feature>
<keyword evidence="5 6" id="KW-0472">Membrane</keyword>
<feature type="transmembrane region" description="Helical" evidence="6">
    <location>
        <begin position="210"/>
        <end position="232"/>
    </location>
</feature>
<evidence type="ECO:0000256" key="5">
    <source>
        <dbReference type="ARBA" id="ARBA00023136"/>
    </source>
</evidence>
<keyword evidence="2" id="KW-1003">Cell membrane</keyword>
<feature type="transmembrane region" description="Helical" evidence="6">
    <location>
        <begin position="244"/>
        <end position="267"/>
    </location>
</feature>
<protein>
    <recommendedName>
        <fullName evidence="8">O-antigen/teichoic acid export membrane protein</fullName>
    </recommendedName>
</protein>